<dbReference type="PANTHER" id="PTHR13650:SF0">
    <property type="entry name" value="SPATACSIN"/>
    <property type="match status" value="1"/>
</dbReference>
<organism evidence="1 2">
    <name type="scientific">Pisum sativum</name>
    <name type="common">Garden pea</name>
    <name type="synonym">Lathyrus oleraceus</name>
    <dbReference type="NCBI Taxonomy" id="3888"/>
    <lineage>
        <taxon>Eukaryota</taxon>
        <taxon>Viridiplantae</taxon>
        <taxon>Streptophyta</taxon>
        <taxon>Embryophyta</taxon>
        <taxon>Tracheophyta</taxon>
        <taxon>Spermatophyta</taxon>
        <taxon>Magnoliopsida</taxon>
        <taxon>eudicotyledons</taxon>
        <taxon>Gunneridae</taxon>
        <taxon>Pentapetalae</taxon>
        <taxon>rosids</taxon>
        <taxon>fabids</taxon>
        <taxon>Fabales</taxon>
        <taxon>Fabaceae</taxon>
        <taxon>Papilionoideae</taxon>
        <taxon>50 kb inversion clade</taxon>
        <taxon>NPAAA clade</taxon>
        <taxon>Hologalegina</taxon>
        <taxon>IRL clade</taxon>
        <taxon>Fabeae</taxon>
        <taxon>Lathyrus</taxon>
    </lineage>
</organism>
<name>A0A9D4X998_PEA</name>
<dbReference type="Gramene" id="Psat04G0169800-T1">
    <property type="protein sequence ID" value="KAI5416786.1"/>
    <property type="gene ID" value="KIW84_041698"/>
</dbReference>
<evidence type="ECO:0000313" key="1">
    <source>
        <dbReference type="EMBL" id="KAI5416786.1"/>
    </source>
</evidence>
<accession>A0A9D4X998</accession>
<dbReference type="Proteomes" id="UP001058974">
    <property type="component" value="Chromosome 4"/>
</dbReference>
<sequence>MRDATENSPNNEELHSPLLEENGFGLEHHLHRGRALAAFNQIIGQRVQNLKSEWEGTSSSLGQTNIQLDVQKFLSPLGQHEDTILSSVLSTTILHFEVSMLVASCAFLLELCDLSAGKMRIDNVGSVFHAKSHESDVTESLARALSDEYLHKDSPVIASEVGAPSKQSSRALILVLHHLEKASLPLLVDGNTYGSWILTRNGDGNELRSHRKISSQHWSFAQIGGYPYDTVVQVASKEFSNPHLRLHMLTVLRGMQSKKKVGSAPFSDTLEKSSETPFLEENICVPVELFQILAVFWLEITAARETSSIKVNDIASQIADNIGAVVAATNALPLSDRVLTFHYNRQSPKRR</sequence>
<dbReference type="PANTHER" id="PTHR13650">
    <property type="entry name" value="SPATACSIN"/>
    <property type="match status" value="1"/>
</dbReference>
<protein>
    <submittedName>
        <fullName evidence="1">Uncharacterized protein</fullName>
    </submittedName>
</protein>
<reference evidence="1 2" key="1">
    <citation type="journal article" date="2022" name="Nat. Genet.">
        <title>Improved pea reference genome and pan-genome highlight genomic features and evolutionary characteristics.</title>
        <authorList>
            <person name="Yang T."/>
            <person name="Liu R."/>
            <person name="Luo Y."/>
            <person name="Hu S."/>
            <person name="Wang D."/>
            <person name="Wang C."/>
            <person name="Pandey M.K."/>
            <person name="Ge S."/>
            <person name="Xu Q."/>
            <person name="Li N."/>
            <person name="Li G."/>
            <person name="Huang Y."/>
            <person name="Saxena R.K."/>
            <person name="Ji Y."/>
            <person name="Li M."/>
            <person name="Yan X."/>
            <person name="He Y."/>
            <person name="Liu Y."/>
            <person name="Wang X."/>
            <person name="Xiang C."/>
            <person name="Varshney R.K."/>
            <person name="Ding H."/>
            <person name="Gao S."/>
            <person name="Zong X."/>
        </authorList>
    </citation>
    <scope>NUCLEOTIDE SEQUENCE [LARGE SCALE GENOMIC DNA]</scope>
    <source>
        <strain evidence="1 2">cv. Zhongwan 6</strain>
    </source>
</reference>
<gene>
    <name evidence="1" type="ORF">KIW84_041698</name>
</gene>
<dbReference type="GO" id="GO:0005737">
    <property type="term" value="C:cytoplasm"/>
    <property type="evidence" value="ECO:0007669"/>
    <property type="project" value="TreeGrafter"/>
</dbReference>
<dbReference type="InterPro" id="IPR028103">
    <property type="entry name" value="Spatacsin"/>
</dbReference>
<keyword evidence="2" id="KW-1185">Reference proteome</keyword>
<dbReference type="EMBL" id="JAMSHJ010000004">
    <property type="protein sequence ID" value="KAI5416786.1"/>
    <property type="molecule type" value="Genomic_DNA"/>
</dbReference>
<proteinExistence type="predicted"/>
<comment type="caution">
    <text evidence="1">The sequence shown here is derived from an EMBL/GenBank/DDBJ whole genome shotgun (WGS) entry which is preliminary data.</text>
</comment>
<evidence type="ECO:0000313" key="2">
    <source>
        <dbReference type="Proteomes" id="UP001058974"/>
    </source>
</evidence>
<dbReference type="AlphaFoldDB" id="A0A9D4X998"/>